<accession>A0A1E1K179</accession>
<proteinExistence type="predicted"/>
<feature type="compositionally biased region" description="Low complexity" evidence="1">
    <location>
        <begin position="41"/>
        <end position="52"/>
    </location>
</feature>
<feature type="region of interest" description="Disordered" evidence="1">
    <location>
        <begin position="1"/>
        <end position="52"/>
    </location>
</feature>
<name>A0A1E1K179_9HELO</name>
<feature type="region of interest" description="Disordered" evidence="1">
    <location>
        <begin position="162"/>
        <end position="181"/>
    </location>
</feature>
<feature type="transmembrane region" description="Helical" evidence="2">
    <location>
        <begin position="669"/>
        <end position="694"/>
    </location>
</feature>
<evidence type="ECO:0000256" key="2">
    <source>
        <dbReference type="SAM" id="Phobius"/>
    </source>
</evidence>
<evidence type="ECO:0000313" key="4">
    <source>
        <dbReference type="Proteomes" id="UP000178912"/>
    </source>
</evidence>
<feature type="transmembrane region" description="Helical" evidence="2">
    <location>
        <begin position="706"/>
        <end position="727"/>
    </location>
</feature>
<feature type="transmembrane region" description="Helical" evidence="2">
    <location>
        <begin position="411"/>
        <end position="434"/>
    </location>
</feature>
<keyword evidence="2" id="KW-0472">Membrane</keyword>
<keyword evidence="2" id="KW-1133">Transmembrane helix</keyword>
<sequence length="824" mass="92990">MNLGHLDVHSVHHSRPRVQQADTTSERPITPLNVRLEADRSPSPTSTLSDPTTVVRWVTPPSRIYTPQRSDDTLRSEDTILPDDYRHSIRPNGRAYAHETSLGVRFDEEQIRSIEAEASKRERVMDALSMDSSPPTPVDDTPYIRFAIDQLTRDQDVRLGQRQYTPASSESHPSERVRSDNGLGYMSAEQEREAMRLVRKHRSSPEEGRLFAFNATRPLSLRSTPSQNQVLPRKPSDPEIFIPVELANNTFRHPDLTFVPTILRPLSMFTLSVLCLLMTAALMFCAMFSTYHDGLTPWINGIYGGRYFVFSFLPQILGACVFFYVQCVMNAITRMMPYTMMAMYDTKSRANALFLGVFPRTMLWPSWNGPFSIALANTFFWSSVFTIPLQGCLFSVINVDEVWRWTAVQGVAWTLVAIYLLMMIAAVTTGLFFFRRNTGVMWDPRSLADVIALLPRSNCLRDYPGTDVMRNKEDIRHKLTLRSDRLGYWRTPNRERGIFYCIGEEGASTRQYTMKAGKIQEKPQTAWDVENGEIYSTDARFRYIPWFLKDAFVIFWAVAAFVFLLALFVVAFLPSTAISKGFPPLVSVLPNSAGFSPANFLYSFIPSIIGMLLYLFFQPLDMALRILQPWAELGQPVGATAERSLLLDYPASSPIACSFKALGNGHYRVAFISLLSTLFLIIPILAGGIFFPLVTPAQKVRMISNLPSFYIILALLVLYLVGLLLLIPRRYEMHLPHGVSCLAEIISFVHASHILKDAAFHEPRSKEDLVARMTGEKTRASSGRRGERNRFAFGVYEGLAGGECLGVERLGRRGGQEVVILGGR</sequence>
<feature type="transmembrane region" description="Helical" evidence="2">
    <location>
        <begin position="312"/>
        <end position="333"/>
    </location>
</feature>
<dbReference type="Proteomes" id="UP000178912">
    <property type="component" value="Unassembled WGS sequence"/>
</dbReference>
<evidence type="ECO:0000256" key="1">
    <source>
        <dbReference type="SAM" id="MobiDB-lite"/>
    </source>
</evidence>
<feature type="compositionally biased region" description="Polar residues" evidence="1">
    <location>
        <begin position="162"/>
        <end position="171"/>
    </location>
</feature>
<feature type="transmembrane region" description="Helical" evidence="2">
    <location>
        <begin position="593"/>
        <end position="617"/>
    </location>
</feature>
<evidence type="ECO:0008006" key="5">
    <source>
        <dbReference type="Google" id="ProtNLM"/>
    </source>
</evidence>
<dbReference type="EMBL" id="FJUX01000010">
    <property type="protein sequence ID" value="CZS91823.1"/>
    <property type="molecule type" value="Genomic_DNA"/>
</dbReference>
<keyword evidence="4" id="KW-1185">Reference proteome</keyword>
<dbReference type="PANTHER" id="PTHR37544">
    <property type="entry name" value="SPRAY-RELATED"/>
    <property type="match status" value="1"/>
</dbReference>
<feature type="transmembrane region" description="Helical" evidence="2">
    <location>
        <begin position="379"/>
        <end position="399"/>
    </location>
</feature>
<dbReference type="Pfam" id="PF11915">
    <property type="entry name" value="DUF3433"/>
    <property type="match status" value="2"/>
</dbReference>
<dbReference type="OrthoDB" id="3057599at2759"/>
<feature type="compositionally biased region" description="Basic and acidic residues" evidence="1">
    <location>
        <begin position="1"/>
        <end position="10"/>
    </location>
</feature>
<feature type="transmembrane region" description="Helical" evidence="2">
    <location>
        <begin position="269"/>
        <end position="292"/>
    </location>
</feature>
<protein>
    <recommendedName>
        <fullName evidence="5">Phosphoribosylaminoimidazole-succinocarboxamide synthase</fullName>
    </recommendedName>
</protein>
<keyword evidence="2" id="KW-0812">Transmembrane</keyword>
<gene>
    <name evidence="3" type="ORF">RAG0_02365</name>
</gene>
<dbReference type="AlphaFoldDB" id="A0A1E1K179"/>
<organism evidence="3 4">
    <name type="scientific">Rhynchosporium agropyri</name>
    <dbReference type="NCBI Taxonomy" id="914238"/>
    <lineage>
        <taxon>Eukaryota</taxon>
        <taxon>Fungi</taxon>
        <taxon>Dikarya</taxon>
        <taxon>Ascomycota</taxon>
        <taxon>Pezizomycotina</taxon>
        <taxon>Leotiomycetes</taxon>
        <taxon>Helotiales</taxon>
        <taxon>Ploettnerulaceae</taxon>
        <taxon>Rhynchosporium</taxon>
    </lineage>
</organism>
<feature type="transmembrane region" description="Helical" evidence="2">
    <location>
        <begin position="551"/>
        <end position="573"/>
    </location>
</feature>
<dbReference type="InterPro" id="IPR021840">
    <property type="entry name" value="DUF3433"/>
</dbReference>
<evidence type="ECO:0000313" key="3">
    <source>
        <dbReference type="EMBL" id="CZS91823.1"/>
    </source>
</evidence>
<dbReference type="PANTHER" id="PTHR37544:SF1">
    <property type="entry name" value="PHOSPHORIBOSYLAMINOIMIDAZOLE-SUCCINOCARBOXAMIDE SYNTHASE"/>
    <property type="match status" value="1"/>
</dbReference>
<reference evidence="4" key="1">
    <citation type="submission" date="2016-03" db="EMBL/GenBank/DDBJ databases">
        <authorList>
            <person name="Guldener U."/>
        </authorList>
    </citation>
    <scope>NUCLEOTIDE SEQUENCE [LARGE SCALE GENOMIC DNA]</scope>
    <source>
        <strain evidence="4">04CH-RAC-A.6.1</strain>
    </source>
</reference>